<evidence type="ECO:0000313" key="2">
    <source>
        <dbReference type="EMBL" id="EKD15314.1"/>
    </source>
</evidence>
<reference evidence="2 3" key="1">
    <citation type="journal article" date="2012" name="BMC Genomics">
        <title>Sequencing the genome of Marssonina brunnea reveals fungus-poplar co-evolution.</title>
        <authorList>
            <person name="Zhu S."/>
            <person name="Cao Y.-Z."/>
            <person name="Jiang C."/>
            <person name="Tan B.-Y."/>
            <person name="Wang Z."/>
            <person name="Feng S."/>
            <person name="Zhang L."/>
            <person name="Su X.-H."/>
            <person name="Brejova B."/>
            <person name="Vinar T."/>
            <person name="Xu M."/>
            <person name="Wang M.-X."/>
            <person name="Zhang S.-G."/>
            <person name="Huang M.-R."/>
            <person name="Wu R."/>
            <person name="Zhou Y."/>
        </authorList>
    </citation>
    <scope>NUCLEOTIDE SEQUENCE [LARGE SCALE GENOMIC DNA]</scope>
    <source>
        <strain evidence="2 3">MB_m1</strain>
    </source>
</reference>
<dbReference type="InterPro" id="IPR045564">
    <property type="entry name" value="DUF5910"/>
</dbReference>
<dbReference type="Pfam" id="PF19287">
    <property type="entry name" value="DUF5910"/>
    <property type="match status" value="1"/>
</dbReference>
<dbReference type="OrthoDB" id="4540223at2759"/>
<dbReference type="KEGG" id="mbe:MBM_06530"/>
<dbReference type="GeneID" id="18762465"/>
<accession>K1XRU0</accession>
<proteinExistence type="predicted"/>
<dbReference type="RefSeq" id="XP_007294419.1">
    <property type="nucleotide sequence ID" value="XM_007294357.1"/>
</dbReference>
<dbReference type="HOGENOM" id="CLU_091777_0_0_1"/>
<dbReference type="AlphaFoldDB" id="K1XRU0"/>
<evidence type="ECO:0000313" key="3">
    <source>
        <dbReference type="Proteomes" id="UP000006753"/>
    </source>
</evidence>
<dbReference type="Proteomes" id="UP000006753">
    <property type="component" value="Unassembled WGS sequence"/>
</dbReference>
<name>K1XRU0_MARBU</name>
<feature type="chain" id="PRO_5003855306" evidence="1">
    <location>
        <begin position="24"/>
        <end position="196"/>
    </location>
</feature>
<keyword evidence="1" id="KW-0732">Signal</keyword>
<organism evidence="2 3">
    <name type="scientific">Marssonina brunnea f. sp. multigermtubi (strain MB_m1)</name>
    <name type="common">Marssonina leaf spot fungus</name>
    <dbReference type="NCBI Taxonomy" id="1072389"/>
    <lineage>
        <taxon>Eukaryota</taxon>
        <taxon>Fungi</taxon>
        <taxon>Dikarya</taxon>
        <taxon>Ascomycota</taxon>
        <taxon>Pezizomycotina</taxon>
        <taxon>Leotiomycetes</taxon>
        <taxon>Helotiales</taxon>
        <taxon>Drepanopezizaceae</taxon>
        <taxon>Drepanopeziza</taxon>
    </lineage>
</organism>
<dbReference type="OMA" id="YDDWHEN"/>
<dbReference type="EMBL" id="JH921442">
    <property type="protein sequence ID" value="EKD15314.1"/>
    <property type="molecule type" value="Genomic_DNA"/>
</dbReference>
<dbReference type="InParanoid" id="K1XRU0"/>
<dbReference type="eggNOG" id="ENOG502SUI0">
    <property type="taxonomic scope" value="Eukaryota"/>
</dbReference>
<keyword evidence="3" id="KW-1185">Reference proteome</keyword>
<evidence type="ECO:0000256" key="1">
    <source>
        <dbReference type="SAM" id="SignalP"/>
    </source>
</evidence>
<feature type="signal peptide" evidence="1">
    <location>
        <begin position="1"/>
        <end position="23"/>
    </location>
</feature>
<protein>
    <submittedName>
        <fullName evidence="2">Uncharacterized protein</fullName>
    </submittedName>
</protein>
<gene>
    <name evidence="2" type="ORF">MBM_06530</name>
</gene>
<sequence length="196" mass="22078">MSPSKSICAILLAMSFLFHGAQGIVIAYRTVSPAEAAIINQSNTLYRDPSIDDDSPYYPQIGNGIYTVQEPAGWRTRGSQWYCAIEADSDKFDAVDKVWVPEYWDDPETGEEESLWSVAESEILRYIDTLVSNSEDALRFSRISGNESKLQMLLPTDVVNNNDLGFSAICFDSERQLRGYSNEVIDWRAWQIEGSP</sequence>